<gene>
    <name evidence="2" type="ORF">Tco_0752586</name>
</gene>
<sequence length="278" mass="29772">MPLSPSSSSSYLTAATFTTSSPHNHLVTTSSIAATTTLQSPLPSSSAATAAVAISTPSTSPPHPPRHHHPDSRQPPPPLATQPPIETTTSPFIFEAFGSAYKTAKGVFGSGFNSTWGAFGSRVNSPNSGVCTIAPSFPFTLTGFAKRGWTGIVLGNYNTWDSSNGFFYSTMNRQLLDSQGPIPRMRPAQALTVIQTMADHSQKWHDGTTGRNIENSSCKDGLAALVNKLDNLGRDMKKLKESVHAIQVGCQICEGPHLDKDCPLNEEVKQVEDVRYGE</sequence>
<evidence type="ECO:0000313" key="2">
    <source>
        <dbReference type="EMBL" id="GJS86045.1"/>
    </source>
</evidence>
<feature type="compositionally biased region" description="Low complexity" evidence="1">
    <location>
        <begin position="38"/>
        <end position="58"/>
    </location>
</feature>
<protein>
    <submittedName>
        <fullName evidence="2">Uncharacterized protein</fullName>
    </submittedName>
</protein>
<reference evidence="2" key="2">
    <citation type="submission" date="2022-01" db="EMBL/GenBank/DDBJ databases">
        <authorList>
            <person name="Yamashiro T."/>
            <person name="Shiraishi A."/>
            <person name="Satake H."/>
            <person name="Nakayama K."/>
        </authorList>
    </citation>
    <scope>NUCLEOTIDE SEQUENCE</scope>
</reference>
<evidence type="ECO:0000256" key="1">
    <source>
        <dbReference type="SAM" id="MobiDB-lite"/>
    </source>
</evidence>
<proteinExistence type="predicted"/>
<accession>A0ABQ4Z8A7</accession>
<feature type="region of interest" description="Disordered" evidence="1">
    <location>
        <begin position="38"/>
        <end position="85"/>
    </location>
</feature>
<dbReference type="EMBL" id="BQNB010011095">
    <property type="protein sequence ID" value="GJS86045.1"/>
    <property type="molecule type" value="Genomic_DNA"/>
</dbReference>
<evidence type="ECO:0000313" key="3">
    <source>
        <dbReference type="Proteomes" id="UP001151760"/>
    </source>
</evidence>
<name>A0ABQ4Z8A7_9ASTR</name>
<keyword evidence="3" id="KW-1185">Reference proteome</keyword>
<organism evidence="2 3">
    <name type="scientific">Tanacetum coccineum</name>
    <dbReference type="NCBI Taxonomy" id="301880"/>
    <lineage>
        <taxon>Eukaryota</taxon>
        <taxon>Viridiplantae</taxon>
        <taxon>Streptophyta</taxon>
        <taxon>Embryophyta</taxon>
        <taxon>Tracheophyta</taxon>
        <taxon>Spermatophyta</taxon>
        <taxon>Magnoliopsida</taxon>
        <taxon>eudicotyledons</taxon>
        <taxon>Gunneridae</taxon>
        <taxon>Pentapetalae</taxon>
        <taxon>asterids</taxon>
        <taxon>campanulids</taxon>
        <taxon>Asterales</taxon>
        <taxon>Asteraceae</taxon>
        <taxon>Asteroideae</taxon>
        <taxon>Anthemideae</taxon>
        <taxon>Anthemidinae</taxon>
        <taxon>Tanacetum</taxon>
    </lineage>
</organism>
<dbReference type="Proteomes" id="UP001151760">
    <property type="component" value="Unassembled WGS sequence"/>
</dbReference>
<reference evidence="2" key="1">
    <citation type="journal article" date="2022" name="Int. J. Mol. Sci.">
        <title>Draft Genome of Tanacetum Coccineum: Genomic Comparison of Closely Related Tanacetum-Family Plants.</title>
        <authorList>
            <person name="Yamashiro T."/>
            <person name="Shiraishi A."/>
            <person name="Nakayama K."/>
            <person name="Satake H."/>
        </authorList>
    </citation>
    <scope>NUCLEOTIDE SEQUENCE</scope>
</reference>
<comment type="caution">
    <text evidence="2">The sequence shown here is derived from an EMBL/GenBank/DDBJ whole genome shotgun (WGS) entry which is preliminary data.</text>
</comment>